<dbReference type="EMBL" id="JAVHJO010000012">
    <property type="protein sequence ID" value="KAK6532174.1"/>
    <property type="molecule type" value="Genomic_DNA"/>
</dbReference>
<feature type="compositionally biased region" description="Basic and acidic residues" evidence="1">
    <location>
        <begin position="491"/>
        <end position="513"/>
    </location>
</feature>
<feature type="compositionally biased region" description="Basic residues" evidence="1">
    <location>
        <begin position="606"/>
        <end position="615"/>
    </location>
</feature>
<dbReference type="Proteomes" id="UP001365542">
    <property type="component" value="Unassembled WGS sequence"/>
</dbReference>
<evidence type="ECO:0000313" key="3">
    <source>
        <dbReference type="Proteomes" id="UP001365542"/>
    </source>
</evidence>
<comment type="caution">
    <text evidence="2">The sequence shown here is derived from an EMBL/GenBank/DDBJ whole genome shotgun (WGS) entry which is preliminary data.</text>
</comment>
<proteinExistence type="predicted"/>
<reference evidence="2 3" key="1">
    <citation type="submission" date="2019-10" db="EMBL/GenBank/DDBJ databases">
        <authorList>
            <person name="Palmer J.M."/>
        </authorList>
    </citation>
    <scope>NUCLEOTIDE SEQUENCE [LARGE SCALE GENOMIC DNA]</scope>
    <source>
        <strain evidence="2 3">TWF694</strain>
    </source>
</reference>
<keyword evidence="3" id="KW-1185">Reference proteome</keyword>
<sequence length="1094" mass="122390">MGHTRNDKNSHLRDKALIYERGEKEWNHNDRDSGSGKGLSSSSMESFIRSPSILIPPNLWGTRCSEQEDSDDSTTKEIRDQRGCSLRRPARRSYACPAAKCDPFYNRKCLGLTFPNLAKVRQHLACKDHYNISSTAYLPFQVKDPSGWDDIIAHIYPLKEIPSSDETFVATLDVIQRHGSGPGKPDFLSHIVRMLKRCLENPDYAKQTLSMFVAISSDAQSSDPSGEDLPDATGLFSWLDNLDFEYFMTDSEDGVWTIKPYGSEDRSCITEKSNHSIGLASQPMRNDDDTTMEDSNLVDPTEKSHVSEFIVKESIGSPNIAVSSPGSIMAKGSIKEVPNFLSTEGQLSLNKLSAETTLSGSIHGKIDTMTRERQQAHPKATGRLNSEKETRLGCDDGARSTEMHHDISDIQVIHFLLQLLSWREATLRAGRESSISSSIIENGDLAITAPVLQKINSNFHKVLDGDAELESKKCTFERAQNLPSSQDVRVRWRLDSDSDDKRDQYYPERDRPPHTTYSHSDIQHCYTCPSTSLTGSTCVDHQTTPSLESSEPILESTEETPDTNNQRKHPESYPSKRSSENNGNIHRRRDDKDGESDGGDGDKEFPRKRRKKNHIRSMGGRLACPFVKAYPNKHYQCAFIGRQNLAGVKEHLKRNHFDNKRQPDVHAARSWEDVFAACNPDWAPRPCPSPYIDMVGLLFNTCYQKTQAESIEEQPETMHRSLSLNVHERATSIAQDALDIQNSNCHSENNGTIPSQPVENLPSTVVSRFRLIDTQPTTDPTIDCSAKTATWAGSDHSIVQQSPLNCNATVGLSGNLQSQNGDLFQSSFPHHPKSNYISSEDTAGWNPYSNTGIPPSLRPTLRVLASQPIPTHVGYTDKEFENLDSYVRAELGIDTTSPGEVIYPEIMSLMEAGDIFDPETDYTVPNAIHAPPLSNILDRGDSNKKGSKLPVENYVLSEQLPLLSTSVSSTTPSLQTLSSFGAGRCQPLKVMDGQKKHLLLVRRRPVNPKSKEGQGCKRLRFENFDELRTGLEPWLASVFTDPQFCWDEMELYNDALGARLANVEDVIDDLEFSFYQYRSNNASLFLVMKEDSDI</sequence>
<evidence type="ECO:0000313" key="2">
    <source>
        <dbReference type="EMBL" id="KAK6532174.1"/>
    </source>
</evidence>
<protein>
    <recommendedName>
        <fullName evidence="4">C2H2-type domain-containing protein</fullName>
    </recommendedName>
</protein>
<feature type="compositionally biased region" description="Basic and acidic residues" evidence="1">
    <location>
        <begin position="23"/>
        <end position="34"/>
    </location>
</feature>
<feature type="compositionally biased region" description="Low complexity" evidence="1">
    <location>
        <begin position="544"/>
        <end position="555"/>
    </location>
</feature>
<feature type="region of interest" description="Disordered" evidence="1">
    <location>
        <begin position="59"/>
        <end position="84"/>
    </location>
</feature>
<feature type="region of interest" description="Disordered" evidence="1">
    <location>
        <begin position="537"/>
        <end position="616"/>
    </location>
</feature>
<accession>A0AAV9X3P7</accession>
<dbReference type="AlphaFoldDB" id="A0AAV9X3P7"/>
<feature type="region of interest" description="Disordered" evidence="1">
    <location>
        <begin position="491"/>
        <end position="522"/>
    </location>
</feature>
<evidence type="ECO:0008006" key="4">
    <source>
        <dbReference type="Google" id="ProtNLM"/>
    </source>
</evidence>
<evidence type="ECO:0000256" key="1">
    <source>
        <dbReference type="SAM" id="MobiDB-lite"/>
    </source>
</evidence>
<organism evidence="2 3">
    <name type="scientific">Orbilia ellipsospora</name>
    <dbReference type="NCBI Taxonomy" id="2528407"/>
    <lineage>
        <taxon>Eukaryota</taxon>
        <taxon>Fungi</taxon>
        <taxon>Dikarya</taxon>
        <taxon>Ascomycota</taxon>
        <taxon>Pezizomycotina</taxon>
        <taxon>Orbiliomycetes</taxon>
        <taxon>Orbiliales</taxon>
        <taxon>Orbiliaceae</taxon>
        <taxon>Orbilia</taxon>
    </lineage>
</organism>
<feature type="compositionally biased region" description="Basic and acidic residues" evidence="1">
    <location>
        <begin position="73"/>
        <end position="82"/>
    </location>
</feature>
<gene>
    <name evidence="2" type="ORF">TWF694_003334</name>
</gene>
<feature type="region of interest" description="Disordered" evidence="1">
    <location>
        <begin position="23"/>
        <end position="43"/>
    </location>
</feature>
<name>A0AAV9X3P7_9PEZI</name>